<dbReference type="OrthoDB" id="10367619at2759"/>
<evidence type="ECO:0000256" key="2">
    <source>
        <dbReference type="SAM" id="Phobius"/>
    </source>
</evidence>
<feature type="compositionally biased region" description="Low complexity" evidence="1">
    <location>
        <begin position="182"/>
        <end position="197"/>
    </location>
</feature>
<reference evidence="3" key="2">
    <citation type="submission" date="2013-10" db="EMBL/GenBank/DDBJ databases">
        <authorList>
            <person name="Aslett M."/>
        </authorList>
    </citation>
    <scope>NUCLEOTIDE SEQUENCE [LARGE SCALE GENOMIC DNA]</scope>
    <source>
        <strain evidence="3">Houghton</strain>
    </source>
</reference>
<dbReference type="VEuPathDB" id="ToxoDB:ETH_00023075"/>
<feature type="region of interest" description="Disordered" evidence="1">
    <location>
        <begin position="105"/>
        <end position="197"/>
    </location>
</feature>
<feature type="compositionally biased region" description="Polar residues" evidence="1">
    <location>
        <begin position="141"/>
        <end position="160"/>
    </location>
</feature>
<dbReference type="EMBL" id="HG675768">
    <property type="protein sequence ID" value="CDJ43474.1"/>
    <property type="molecule type" value="Genomic_DNA"/>
</dbReference>
<gene>
    <name evidence="3" type="ORF">ETH_00023075</name>
</gene>
<accession>U6L4G4</accession>
<keyword evidence="2" id="KW-1133">Transmembrane helix</keyword>
<evidence type="ECO:0000256" key="1">
    <source>
        <dbReference type="SAM" id="MobiDB-lite"/>
    </source>
</evidence>
<proteinExistence type="predicted"/>
<evidence type="ECO:0008006" key="5">
    <source>
        <dbReference type="Google" id="ProtNLM"/>
    </source>
</evidence>
<evidence type="ECO:0000313" key="4">
    <source>
        <dbReference type="Proteomes" id="UP000030747"/>
    </source>
</evidence>
<dbReference type="VEuPathDB" id="ToxoDB:ETH2_0841600"/>
<dbReference type="AlphaFoldDB" id="U6L4G4"/>
<dbReference type="GeneID" id="25253727"/>
<reference evidence="3" key="1">
    <citation type="submission" date="2013-10" db="EMBL/GenBank/DDBJ databases">
        <title>Genomic analysis of the causative agents of coccidiosis in chickens.</title>
        <authorList>
            <person name="Reid A.J."/>
            <person name="Blake D."/>
            <person name="Billington K."/>
            <person name="Browne H."/>
            <person name="Dunn M."/>
            <person name="Hung S."/>
            <person name="Kawahara F."/>
            <person name="Miranda-Saavedra D."/>
            <person name="Mourier T."/>
            <person name="Nagra H."/>
            <person name="Otto T.D."/>
            <person name="Rawlings N."/>
            <person name="Sanchez A."/>
            <person name="Sanders M."/>
            <person name="Subramaniam C."/>
            <person name="Tay Y."/>
            <person name="Dear P."/>
            <person name="Doerig C."/>
            <person name="Gruber A."/>
            <person name="Parkinson J."/>
            <person name="Shirley M."/>
            <person name="Wan K.L."/>
            <person name="Berriman M."/>
            <person name="Tomley F."/>
            <person name="Pain A."/>
        </authorList>
    </citation>
    <scope>NUCLEOTIDE SEQUENCE [LARGE SCALE GENOMIC DNA]</scope>
    <source>
        <strain evidence="3">Houghton</strain>
    </source>
</reference>
<feature type="transmembrane region" description="Helical" evidence="2">
    <location>
        <begin position="203"/>
        <end position="225"/>
    </location>
</feature>
<keyword evidence="4" id="KW-1185">Reference proteome</keyword>
<dbReference type="Proteomes" id="UP000030747">
    <property type="component" value="Unassembled WGS sequence"/>
</dbReference>
<dbReference type="RefSeq" id="XP_013234224.1">
    <property type="nucleotide sequence ID" value="XM_013378770.1"/>
</dbReference>
<keyword evidence="2" id="KW-0472">Membrane</keyword>
<organism evidence="3 4">
    <name type="scientific">Eimeria tenella</name>
    <name type="common">Coccidian parasite</name>
    <dbReference type="NCBI Taxonomy" id="5802"/>
    <lineage>
        <taxon>Eukaryota</taxon>
        <taxon>Sar</taxon>
        <taxon>Alveolata</taxon>
        <taxon>Apicomplexa</taxon>
        <taxon>Conoidasida</taxon>
        <taxon>Coccidia</taxon>
        <taxon>Eucoccidiorida</taxon>
        <taxon>Eimeriorina</taxon>
        <taxon>Eimeriidae</taxon>
        <taxon>Eimeria</taxon>
    </lineage>
</organism>
<evidence type="ECO:0000313" key="3">
    <source>
        <dbReference type="EMBL" id="CDJ43474.1"/>
    </source>
</evidence>
<feature type="compositionally biased region" description="Basic residues" evidence="1">
    <location>
        <begin position="115"/>
        <end position="134"/>
    </location>
</feature>
<protein>
    <recommendedName>
        <fullName evidence="5">Transmembrane protein</fullName>
    </recommendedName>
</protein>
<sequence>MYNPHIFQEGSNKSSSTGGLLTVDVLHKRGSAPLFTAGSRLLHRENPGEIKSVEAREGGFGRITGNEEKNNGLFDSAFKTVFGLLLPVVLASALGGSAAAAADSDVGEQQWSHHEGHHHKHHKKRHHYHHTYGKHSHEQPHQQSGEPNVPHTQARTQPHESSVPKEGSSTGLRQRKADELANSSSSSSGSSNSTNNTRSAGGAWLLLCGMAVLVCMGIVAAWRALLIRKLRKKTLGKERDAESLVERPHAQ</sequence>
<name>U6L4G4_EIMTE</name>
<keyword evidence="2" id="KW-0812">Transmembrane</keyword>